<keyword evidence="5" id="KW-0805">Transcription regulation</keyword>
<feature type="compositionally biased region" description="Polar residues" evidence="9">
    <location>
        <begin position="605"/>
        <end position="615"/>
    </location>
</feature>
<dbReference type="GO" id="GO:0045944">
    <property type="term" value="P:positive regulation of transcription by RNA polymerase II"/>
    <property type="evidence" value="ECO:0007669"/>
    <property type="project" value="TreeGrafter"/>
</dbReference>
<dbReference type="PROSITE" id="PS50114">
    <property type="entry name" value="GATA_ZN_FINGER_2"/>
    <property type="match status" value="2"/>
</dbReference>
<keyword evidence="2" id="KW-0479">Metal-binding</keyword>
<dbReference type="PANTHER" id="PTHR10071">
    <property type="entry name" value="TRANSCRIPTION FACTOR GATA FAMILY MEMBER"/>
    <property type="match status" value="1"/>
</dbReference>
<dbReference type="InterPro" id="IPR013860">
    <property type="entry name" value="AreA_GATA"/>
</dbReference>
<dbReference type="GO" id="GO:0000978">
    <property type="term" value="F:RNA polymerase II cis-regulatory region sequence-specific DNA binding"/>
    <property type="evidence" value="ECO:0007669"/>
    <property type="project" value="TreeGrafter"/>
</dbReference>
<feature type="region of interest" description="Disordered" evidence="9">
    <location>
        <begin position="554"/>
        <end position="575"/>
    </location>
</feature>
<dbReference type="PROSITE" id="PS00344">
    <property type="entry name" value="GATA_ZN_FINGER_1"/>
    <property type="match status" value="2"/>
</dbReference>
<feature type="compositionally biased region" description="Basic and acidic residues" evidence="9">
    <location>
        <begin position="228"/>
        <end position="240"/>
    </location>
</feature>
<dbReference type="SMART" id="SM00401">
    <property type="entry name" value="ZnF_GATA"/>
    <property type="match status" value="2"/>
</dbReference>
<evidence type="ECO:0000256" key="1">
    <source>
        <dbReference type="ARBA" id="ARBA00004123"/>
    </source>
</evidence>
<evidence type="ECO:0000256" key="2">
    <source>
        <dbReference type="ARBA" id="ARBA00022723"/>
    </source>
</evidence>
<keyword evidence="7" id="KW-0539">Nucleus</keyword>
<dbReference type="Proteomes" id="UP000245591">
    <property type="component" value="Unassembled WGS sequence"/>
</dbReference>
<comment type="caution">
    <text evidence="11">The sequence shown here is derived from an EMBL/GenBank/DDBJ whole genome shotgun (WGS) entry which is preliminary data.</text>
</comment>
<organism evidence="11 12">
    <name type="scientific">Smittium angustum</name>
    <dbReference type="NCBI Taxonomy" id="133377"/>
    <lineage>
        <taxon>Eukaryota</taxon>
        <taxon>Fungi</taxon>
        <taxon>Fungi incertae sedis</taxon>
        <taxon>Zoopagomycota</taxon>
        <taxon>Kickxellomycotina</taxon>
        <taxon>Harpellomycetes</taxon>
        <taxon>Harpellales</taxon>
        <taxon>Legeriomycetaceae</taxon>
        <taxon>Smittium</taxon>
    </lineage>
</organism>
<feature type="compositionally biased region" description="Polar residues" evidence="9">
    <location>
        <begin position="394"/>
        <end position="407"/>
    </location>
</feature>
<dbReference type="AlphaFoldDB" id="A0A2U1IVU3"/>
<dbReference type="Pfam" id="PF08550">
    <property type="entry name" value="GATA_AreA"/>
    <property type="match status" value="1"/>
</dbReference>
<dbReference type="FunFam" id="3.30.50.10:FF:000007">
    <property type="entry name" value="Nitrogen regulatory AreA, N-terminal"/>
    <property type="match status" value="1"/>
</dbReference>
<dbReference type="InterPro" id="IPR000679">
    <property type="entry name" value="Znf_GATA"/>
</dbReference>
<keyword evidence="12" id="KW-1185">Reference proteome</keyword>
<feature type="region of interest" description="Disordered" evidence="9">
    <location>
        <begin position="590"/>
        <end position="619"/>
    </location>
</feature>
<accession>A0A2U1IVU3</accession>
<dbReference type="PRINTS" id="PR00619">
    <property type="entry name" value="GATAZNFINGER"/>
</dbReference>
<proteinExistence type="predicted"/>
<feature type="compositionally biased region" description="Polar residues" evidence="9">
    <location>
        <begin position="301"/>
        <end position="328"/>
    </location>
</feature>
<sequence length="876" mass="99125">MASIILKIKGPKIFSSVRDFHGPNDLSEIWKVCSKVKDSLENGLRLENLSWRLWHLQNSLDFQEENPNFQHFTSRTQTQNSDNKNTFTSSKSLKIKVKLGKNTDPQLDIHKVTSFLPENSIAILPLNSHKNQFQHDSNTEKSKHIKRNSLQTSSKHHKSHITHISPFGDNVSHIDNIDNSSGNHNSNQNSPQYTHKDNFNTAPSNTDVKSQYPYKQEQTLETFQPTKQSEDSPRPDSLEKKDHAIQASELMSFGPSSFLSSCASLDPPQIEITMDDIFPVETVGDWGHYGFSNYNNLSKSPNGRHTPAVSNAWDTIANPSSVSNQSKPQVDDKPTKQTNPESISENSEITDCCNHPKDTLSPCSSSNCTKNNPVFPQQPSEKLVVPEKFEQIDNFSSTNSGNESDQGSFSSSITNESSFQSIAITQQFPTKIELVPLAGRSDGPECQNCKTRKTPLWRRCEPNMLLCNACGLYYRVHNKHRTKTFKPLSNRKDSSETENFNQLTECTNCQTSRTPLWRRDEQGNVLCNACGLYYKLHGEKRPITLKSDVIRKRLRSESSAPGHKNKGSEKVSSKKFNRFIQPNTFSFSSIKSGNKDLPHDGVPSHTFSTSPQQNPDTHKFQTEKSTIYKPITPELVLHESAKSLDNEPFYPQTESIKRPYSTEQNNISNTQPLTVVGNYQNQRRGYSRIDSLLHNKNDMSFTESLDTRDAYSYFGGKPNVYDMGLNRNKENEPSFKNQGLEQQRNGGLTEYENQHFERSLNVFKENNVGVQNSKPLSSQKQVGGAISLPSFSAISNKSLWTYENQRLGNKNGLVFGNTTKGNSNHQNFLIENDFNQKQIDKKTESKYGMYNTTPSPVFNRFGRLHDLQTKSSKSLD</sequence>
<dbReference type="GO" id="GO:0000981">
    <property type="term" value="F:DNA-binding transcription factor activity, RNA polymerase II-specific"/>
    <property type="evidence" value="ECO:0007669"/>
    <property type="project" value="TreeGrafter"/>
</dbReference>
<evidence type="ECO:0000256" key="6">
    <source>
        <dbReference type="ARBA" id="ARBA00023163"/>
    </source>
</evidence>
<reference evidence="11 12" key="1">
    <citation type="journal article" date="2018" name="MBio">
        <title>Comparative Genomics Reveals the Core Gene Toolbox for the Fungus-Insect Symbiosis.</title>
        <authorList>
            <person name="Wang Y."/>
            <person name="Stata M."/>
            <person name="Wang W."/>
            <person name="Stajich J.E."/>
            <person name="White M.M."/>
            <person name="Moncalvo J.M."/>
        </authorList>
    </citation>
    <scope>NUCLEOTIDE SEQUENCE [LARGE SCALE GENOMIC DNA]</scope>
    <source>
        <strain evidence="11 12">AUS-126-30</strain>
    </source>
</reference>
<dbReference type="Gene3D" id="3.30.50.10">
    <property type="entry name" value="Erythroid Transcription Factor GATA-1, subunit A"/>
    <property type="match status" value="2"/>
</dbReference>
<feature type="region of interest" description="Disordered" evidence="9">
    <location>
        <begin position="301"/>
        <end position="350"/>
    </location>
</feature>
<dbReference type="InterPro" id="IPR039355">
    <property type="entry name" value="Transcription_factor_GATA"/>
</dbReference>
<feature type="compositionally biased region" description="Polar residues" evidence="9">
    <location>
        <begin position="216"/>
        <end position="227"/>
    </location>
</feature>
<feature type="region of interest" description="Disordered" evidence="9">
    <location>
        <begin position="394"/>
        <end position="413"/>
    </location>
</feature>
<dbReference type="PANTHER" id="PTHR10071:SF281">
    <property type="entry name" value="BOX A-BINDING FACTOR-RELATED"/>
    <property type="match status" value="1"/>
</dbReference>
<feature type="compositionally biased region" description="Polar residues" evidence="9">
    <location>
        <begin position="336"/>
        <end position="349"/>
    </location>
</feature>
<feature type="compositionally biased region" description="Polar residues" evidence="9">
    <location>
        <begin position="199"/>
        <end position="209"/>
    </location>
</feature>
<evidence type="ECO:0000256" key="5">
    <source>
        <dbReference type="ARBA" id="ARBA00023015"/>
    </source>
</evidence>
<evidence type="ECO:0000256" key="4">
    <source>
        <dbReference type="ARBA" id="ARBA00022833"/>
    </source>
</evidence>
<evidence type="ECO:0000256" key="3">
    <source>
        <dbReference type="ARBA" id="ARBA00022771"/>
    </source>
</evidence>
<name>A0A2U1IVU3_SMIAN</name>
<evidence type="ECO:0000259" key="10">
    <source>
        <dbReference type="PROSITE" id="PS50114"/>
    </source>
</evidence>
<feature type="compositionally biased region" description="Low complexity" evidence="9">
    <location>
        <begin position="179"/>
        <end position="190"/>
    </location>
</feature>
<dbReference type="GO" id="GO:0005634">
    <property type="term" value="C:nucleus"/>
    <property type="evidence" value="ECO:0007669"/>
    <property type="project" value="UniProtKB-SubCell"/>
</dbReference>
<feature type="domain" description="GATA-type" evidence="10">
    <location>
        <begin position="440"/>
        <end position="481"/>
    </location>
</feature>
<evidence type="ECO:0000256" key="8">
    <source>
        <dbReference type="PROSITE-ProRule" id="PRU00094"/>
    </source>
</evidence>
<comment type="subcellular location">
    <subcellularLocation>
        <location evidence="1">Nucleus</location>
    </subcellularLocation>
</comment>
<evidence type="ECO:0000256" key="9">
    <source>
        <dbReference type="SAM" id="MobiDB-lite"/>
    </source>
</evidence>
<dbReference type="CDD" id="cd00202">
    <property type="entry name" value="ZnF_GATA"/>
    <property type="match status" value="2"/>
</dbReference>
<gene>
    <name evidence="11" type="ORF">BB558_007151</name>
</gene>
<dbReference type="SUPFAM" id="SSF57716">
    <property type="entry name" value="Glucocorticoid receptor-like (DNA-binding domain)"/>
    <property type="match status" value="2"/>
</dbReference>
<keyword evidence="6" id="KW-0804">Transcription</keyword>
<dbReference type="InterPro" id="IPR013088">
    <property type="entry name" value="Znf_NHR/GATA"/>
</dbReference>
<evidence type="ECO:0000256" key="7">
    <source>
        <dbReference type="ARBA" id="ARBA00023242"/>
    </source>
</evidence>
<dbReference type="EMBL" id="MBFU01001082">
    <property type="protein sequence ID" value="PVZ96917.1"/>
    <property type="molecule type" value="Genomic_DNA"/>
</dbReference>
<dbReference type="GO" id="GO:0000122">
    <property type="term" value="P:negative regulation of transcription by RNA polymerase II"/>
    <property type="evidence" value="ECO:0007669"/>
    <property type="project" value="TreeGrafter"/>
</dbReference>
<keyword evidence="4" id="KW-0862">Zinc</keyword>
<feature type="region of interest" description="Disordered" evidence="9">
    <location>
        <begin position="132"/>
        <end position="240"/>
    </location>
</feature>
<protein>
    <recommendedName>
        <fullName evidence="10">GATA-type domain-containing protein</fullName>
    </recommendedName>
</protein>
<keyword evidence="3 8" id="KW-0863">Zinc-finger</keyword>
<feature type="domain" description="GATA-type" evidence="10">
    <location>
        <begin position="500"/>
        <end position="553"/>
    </location>
</feature>
<evidence type="ECO:0000313" key="11">
    <source>
        <dbReference type="EMBL" id="PVZ96917.1"/>
    </source>
</evidence>
<dbReference type="Pfam" id="PF00320">
    <property type="entry name" value="GATA"/>
    <property type="match status" value="2"/>
</dbReference>
<evidence type="ECO:0000313" key="12">
    <source>
        <dbReference type="Proteomes" id="UP000245591"/>
    </source>
</evidence>
<dbReference type="GO" id="GO:0008270">
    <property type="term" value="F:zinc ion binding"/>
    <property type="evidence" value="ECO:0007669"/>
    <property type="project" value="UniProtKB-KW"/>
</dbReference>